<evidence type="ECO:0000313" key="12">
    <source>
        <dbReference type="EMBL" id="KAF4984502.1"/>
    </source>
</evidence>
<comment type="subcellular location">
    <subcellularLocation>
        <location evidence="2">Secreted</location>
    </subcellularLocation>
</comment>
<dbReference type="GO" id="GO:0046355">
    <property type="term" value="P:mannan catabolic process"/>
    <property type="evidence" value="ECO:0007669"/>
    <property type="project" value="UniProtKB-ARBA"/>
</dbReference>
<dbReference type="AlphaFoldDB" id="A0A8H4UV07"/>
<gene>
    <name evidence="12" type="ORF">FZEAL_350</name>
</gene>
<evidence type="ECO:0000256" key="9">
    <source>
        <dbReference type="ARBA" id="ARBA00068505"/>
    </source>
</evidence>
<comment type="similarity">
    <text evidence="3">Belongs to the glycosyl hydrolase 5 (cellulase A) family.</text>
</comment>
<dbReference type="PANTHER" id="PTHR31451:SF39">
    <property type="entry name" value="MANNAN ENDO-1,4-BETA-MANNOSIDASE 1"/>
    <property type="match status" value="1"/>
</dbReference>
<evidence type="ECO:0000256" key="7">
    <source>
        <dbReference type="ARBA" id="ARBA00022801"/>
    </source>
</evidence>
<reference evidence="12" key="2">
    <citation type="submission" date="2020-05" db="EMBL/GenBank/DDBJ databases">
        <authorList>
            <person name="Kim H.-S."/>
            <person name="Proctor R.H."/>
            <person name="Brown D.W."/>
        </authorList>
    </citation>
    <scope>NUCLEOTIDE SEQUENCE</scope>
    <source>
        <strain evidence="12">NRRL 22465</strain>
    </source>
</reference>
<dbReference type="OrthoDB" id="406631at2759"/>
<evidence type="ECO:0000256" key="4">
    <source>
        <dbReference type="ARBA" id="ARBA00012706"/>
    </source>
</evidence>
<feature type="domain" description="Glycoside hydrolase family 5" evidence="11">
    <location>
        <begin position="64"/>
        <end position="336"/>
    </location>
</feature>
<evidence type="ECO:0000256" key="5">
    <source>
        <dbReference type="ARBA" id="ARBA00022525"/>
    </source>
</evidence>
<evidence type="ECO:0000259" key="11">
    <source>
        <dbReference type="Pfam" id="PF26410"/>
    </source>
</evidence>
<evidence type="ECO:0000313" key="13">
    <source>
        <dbReference type="Proteomes" id="UP000635477"/>
    </source>
</evidence>
<evidence type="ECO:0000256" key="10">
    <source>
        <dbReference type="ARBA" id="ARBA00077212"/>
    </source>
</evidence>
<keyword evidence="6" id="KW-0732">Signal</keyword>
<comment type="catalytic activity">
    <reaction evidence="1">
        <text>Random hydrolysis of (1-&gt;4)-beta-D-mannosidic linkages in mannans, galactomannans and glucomannans.</text>
        <dbReference type="EC" id="3.2.1.78"/>
    </reaction>
</comment>
<dbReference type="GO" id="GO:0005576">
    <property type="term" value="C:extracellular region"/>
    <property type="evidence" value="ECO:0007669"/>
    <property type="project" value="UniProtKB-SubCell"/>
</dbReference>
<protein>
    <recommendedName>
        <fullName evidence="9">Mannan endo-1,4-beta-mannosidase A</fullName>
        <ecNumber evidence="4">3.2.1.78</ecNumber>
    </recommendedName>
    <alternativeName>
        <fullName evidence="10">Endo-beta-1,4-mannanase A</fullName>
    </alternativeName>
</protein>
<dbReference type="Pfam" id="PF26410">
    <property type="entry name" value="GH5_mannosidase"/>
    <property type="match status" value="1"/>
</dbReference>
<dbReference type="FunFam" id="3.20.20.80:FF:000076">
    <property type="entry name" value="Mannan endo-1,4-beta-mannosidase A"/>
    <property type="match status" value="1"/>
</dbReference>
<evidence type="ECO:0000256" key="3">
    <source>
        <dbReference type="ARBA" id="ARBA00005641"/>
    </source>
</evidence>
<evidence type="ECO:0000256" key="6">
    <source>
        <dbReference type="ARBA" id="ARBA00022729"/>
    </source>
</evidence>
<proteinExistence type="inferred from homology"/>
<keyword evidence="8" id="KW-0326">Glycosidase</keyword>
<dbReference type="Proteomes" id="UP000635477">
    <property type="component" value="Unassembled WGS sequence"/>
</dbReference>
<keyword evidence="7" id="KW-0378">Hydrolase</keyword>
<name>A0A8H4UV07_9HYPO</name>
<dbReference type="InterPro" id="IPR045053">
    <property type="entry name" value="MAN-like"/>
</dbReference>
<dbReference type="Gene3D" id="3.20.20.80">
    <property type="entry name" value="Glycosidases"/>
    <property type="match status" value="1"/>
</dbReference>
<organism evidence="12 13">
    <name type="scientific">Fusarium zealandicum</name>
    <dbReference type="NCBI Taxonomy" id="1053134"/>
    <lineage>
        <taxon>Eukaryota</taxon>
        <taxon>Fungi</taxon>
        <taxon>Dikarya</taxon>
        <taxon>Ascomycota</taxon>
        <taxon>Pezizomycotina</taxon>
        <taxon>Sordariomycetes</taxon>
        <taxon>Hypocreomycetidae</taxon>
        <taxon>Hypocreales</taxon>
        <taxon>Nectriaceae</taxon>
        <taxon>Fusarium</taxon>
        <taxon>Fusarium staphyleae species complex</taxon>
    </lineage>
</organism>
<dbReference type="GO" id="GO:0016985">
    <property type="term" value="F:mannan endo-1,4-beta-mannosidase activity"/>
    <property type="evidence" value="ECO:0007669"/>
    <property type="project" value="UniProtKB-EC"/>
</dbReference>
<keyword evidence="13" id="KW-1185">Reference proteome</keyword>
<evidence type="ECO:0000256" key="1">
    <source>
        <dbReference type="ARBA" id="ARBA00001678"/>
    </source>
</evidence>
<dbReference type="InterPro" id="IPR017853">
    <property type="entry name" value="GH"/>
</dbReference>
<keyword evidence="5" id="KW-0964">Secreted</keyword>
<dbReference type="EMBL" id="JABEYC010000018">
    <property type="protein sequence ID" value="KAF4984502.1"/>
    <property type="molecule type" value="Genomic_DNA"/>
</dbReference>
<sequence length="401" mass="44540">MTQSTMENKAMHTSSFQLESINHQYRFLPFSSMRMKLIISRLCTLLAVSGCTRSTQAVAPSTSGLSFTIDGIADYFPGTNCYWTSFLTNQADMDQTLDNIASSGLRVLRVLGFNDVNYIPNSGAVWFQHLSAQGSTINTGADGLQVFDRLVRGAEERGLKLIIPLVNYWTDYGGMKAYLAAYGGASQSEWYTNNAAQTQYRKYIKTFINRYKGSDAIFAWELANEPRCPGCNTDVIYVWAASTSSYIKGLDSRHMVALGDEGFGMTAESSSYPYTLYEGTDFAKYLAIDTLDFGTFHMYPSHWGQSYEWGNDWIKSHAKACVAAGKPCFLEEYGAEGSHCALQSPWQKTARETNGIAGDSLWQWGETLSTGQSHDDGFTIYYGDSDWQCLVQGHVASIQAL</sequence>
<dbReference type="SUPFAM" id="SSF51445">
    <property type="entry name" value="(Trans)glycosidases"/>
    <property type="match status" value="1"/>
</dbReference>
<dbReference type="InterPro" id="IPR001547">
    <property type="entry name" value="Glyco_hydro_5"/>
</dbReference>
<comment type="caution">
    <text evidence="12">The sequence shown here is derived from an EMBL/GenBank/DDBJ whole genome shotgun (WGS) entry which is preliminary data.</text>
</comment>
<reference evidence="12" key="1">
    <citation type="journal article" date="2020" name="BMC Genomics">
        <title>Correction to: Identification and distribution of gene clusters required for synthesis of sphingolipid metabolism inhibitors in diverse species of the filamentous fungus Fusarium.</title>
        <authorList>
            <person name="Kim H.S."/>
            <person name="Lohmar J.M."/>
            <person name="Busman M."/>
            <person name="Brown D.W."/>
            <person name="Naumann T.A."/>
            <person name="Divon H.H."/>
            <person name="Lysoe E."/>
            <person name="Uhlig S."/>
            <person name="Proctor R.H."/>
        </authorList>
    </citation>
    <scope>NUCLEOTIDE SEQUENCE</scope>
    <source>
        <strain evidence="12">NRRL 22465</strain>
    </source>
</reference>
<accession>A0A8H4UV07</accession>
<evidence type="ECO:0000256" key="8">
    <source>
        <dbReference type="ARBA" id="ARBA00023295"/>
    </source>
</evidence>
<evidence type="ECO:0000256" key="2">
    <source>
        <dbReference type="ARBA" id="ARBA00004613"/>
    </source>
</evidence>
<dbReference type="EC" id="3.2.1.78" evidence="4"/>
<dbReference type="PANTHER" id="PTHR31451">
    <property type="match status" value="1"/>
</dbReference>